<organism evidence="1 2">
    <name type="scientific">Phaeosphaeria nodorum (strain SN15 / ATCC MYA-4574 / FGSC 10173)</name>
    <name type="common">Glume blotch fungus</name>
    <name type="synonym">Parastagonospora nodorum</name>
    <dbReference type="NCBI Taxonomy" id="321614"/>
    <lineage>
        <taxon>Eukaryota</taxon>
        <taxon>Fungi</taxon>
        <taxon>Dikarya</taxon>
        <taxon>Ascomycota</taxon>
        <taxon>Pezizomycotina</taxon>
        <taxon>Dothideomycetes</taxon>
        <taxon>Pleosporomycetidae</taxon>
        <taxon>Pleosporales</taxon>
        <taxon>Pleosporineae</taxon>
        <taxon>Phaeosphaeriaceae</taxon>
        <taxon>Parastagonospora</taxon>
    </lineage>
</organism>
<keyword evidence="2" id="KW-1185">Reference proteome</keyword>
<evidence type="ECO:0000313" key="2">
    <source>
        <dbReference type="Proteomes" id="UP000663193"/>
    </source>
</evidence>
<evidence type="ECO:0000313" key="1">
    <source>
        <dbReference type="EMBL" id="QRC94756.1"/>
    </source>
</evidence>
<dbReference type="VEuPathDB" id="FungiDB:JI435_431150"/>
<dbReference type="AlphaFoldDB" id="A0A7U2HZX3"/>
<dbReference type="EMBL" id="CP069027">
    <property type="protein sequence ID" value="QRC94756.1"/>
    <property type="molecule type" value="Genomic_DNA"/>
</dbReference>
<protein>
    <submittedName>
        <fullName evidence="1">Uncharacterized protein</fullName>
    </submittedName>
</protein>
<dbReference type="Proteomes" id="UP000663193">
    <property type="component" value="Chromosome 5"/>
</dbReference>
<accession>A0A7U2HZX3</accession>
<sequence length="123" mass="14259">MVQFDIAADRLDVKSRLEDDSYACRLELGAPRYLKSTEMDLIVRRPIYFYFTQMHKHPTRSCSTIANAEAGVGRKPRFEVPARTHCHAIPLIWGPGAPNNSICFRVAAFHDFWFSCWPQRSWL</sequence>
<name>A0A7U2HZX3_PHANO</name>
<gene>
    <name evidence="1" type="ORF">JI435_431150</name>
</gene>
<reference evidence="2" key="1">
    <citation type="journal article" date="2021" name="BMC Genomics">
        <title>Chromosome-level genome assembly and manually-curated proteome of model necrotroph Parastagonospora nodorum Sn15 reveals a genome-wide trove of candidate effector homologs, and redundancy of virulence-related functions within an accessory chromosome.</title>
        <authorList>
            <person name="Bertazzoni S."/>
            <person name="Jones D.A.B."/>
            <person name="Phan H.T."/>
            <person name="Tan K.-C."/>
            <person name="Hane J.K."/>
        </authorList>
    </citation>
    <scope>NUCLEOTIDE SEQUENCE [LARGE SCALE GENOMIC DNA]</scope>
    <source>
        <strain evidence="2">SN15 / ATCC MYA-4574 / FGSC 10173)</strain>
    </source>
</reference>
<proteinExistence type="predicted"/>